<gene>
    <name evidence="1" type="ORF">FKZ61_02895</name>
</gene>
<dbReference type="OrthoDB" id="164192at2"/>
<organism evidence="1 2">
    <name type="scientific">Litorilinea aerophila</name>
    <dbReference type="NCBI Taxonomy" id="1204385"/>
    <lineage>
        <taxon>Bacteria</taxon>
        <taxon>Bacillati</taxon>
        <taxon>Chloroflexota</taxon>
        <taxon>Caldilineae</taxon>
        <taxon>Caldilineales</taxon>
        <taxon>Caldilineaceae</taxon>
        <taxon>Litorilinea</taxon>
    </lineage>
</organism>
<dbReference type="Proteomes" id="UP000317371">
    <property type="component" value="Unassembled WGS sequence"/>
</dbReference>
<protein>
    <recommendedName>
        <fullName evidence="3">Addiction module antitoxin RelB</fullName>
    </recommendedName>
</protein>
<evidence type="ECO:0008006" key="3">
    <source>
        <dbReference type="Google" id="ProtNLM"/>
    </source>
</evidence>
<evidence type="ECO:0000313" key="2">
    <source>
        <dbReference type="Proteomes" id="UP000317371"/>
    </source>
</evidence>
<evidence type="ECO:0000313" key="1">
    <source>
        <dbReference type="EMBL" id="TQE97379.1"/>
    </source>
</evidence>
<proteinExistence type="predicted"/>
<dbReference type="InParanoid" id="A0A540VKT5"/>
<name>A0A540VKT5_9CHLR</name>
<dbReference type="AlphaFoldDB" id="A0A540VKT5"/>
<reference evidence="1 2" key="1">
    <citation type="submission" date="2019-06" db="EMBL/GenBank/DDBJ databases">
        <title>Genome sequence of Litorilinea aerophila BAA-2444.</title>
        <authorList>
            <person name="Maclea K.S."/>
            <person name="Maurais E.G."/>
            <person name="Iannazzi L.C."/>
        </authorList>
    </citation>
    <scope>NUCLEOTIDE SEQUENCE [LARGE SCALE GENOMIC DNA]</scope>
    <source>
        <strain evidence="1 2">ATCC BAA-2444</strain>
    </source>
</reference>
<sequence>MTEPKVAELTVQELKQLVREVVLQTLLEVMGDPDEGLELREDFAAELQRSLAEVEAGEETIPAQEVAKRLGLTW</sequence>
<dbReference type="EMBL" id="VIGC01000003">
    <property type="protein sequence ID" value="TQE97379.1"/>
    <property type="molecule type" value="Genomic_DNA"/>
</dbReference>
<keyword evidence="2" id="KW-1185">Reference proteome</keyword>
<comment type="caution">
    <text evidence="1">The sequence shown here is derived from an EMBL/GenBank/DDBJ whole genome shotgun (WGS) entry which is preliminary data.</text>
</comment>
<dbReference type="RefSeq" id="WP_141608572.1">
    <property type="nucleotide sequence ID" value="NZ_VIGC02000003.1"/>
</dbReference>
<accession>A0A540VKT5</accession>